<dbReference type="SUPFAM" id="SSF54506">
    <property type="entry name" value="Diaminopimelate epimerase-like"/>
    <property type="match status" value="1"/>
</dbReference>
<feature type="active site" evidence="3">
    <location>
        <position position="46"/>
    </location>
</feature>
<dbReference type="Pfam" id="PF02567">
    <property type="entry name" value="PhzC-PhzF"/>
    <property type="match status" value="1"/>
</dbReference>
<dbReference type="NCBIfam" id="TIGR00654">
    <property type="entry name" value="PhzF_family"/>
    <property type="match status" value="1"/>
</dbReference>
<dbReference type="OrthoDB" id="9788221at2"/>
<dbReference type="AlphaFoldDB" id="A0A327WRW5"/>
<evidence type="ECO:0000256" key="1">
    <source>
        <dbReference type="ARBA" id="ARBA00008270"/>
    </source>
</evidence>
<dbReference type="PANTHER" id="PTHR13774:SF17">
    <property type="entry name" value="PHENAZINE BIOSYNTHESIS-LIKE DOMAIN-CONTAINING PROTEIN"/>
    <property type="match status" value="1"/>
</dbReference>
<dbReference type="EMBL" id="QLMC01000004">
    <property type="protein sequence ID" value="RAJ95472.1"/>
    <property type="molecule type" value="Genomic_DNA"/>
</dbReference>
<protein>
    <submittedName>
        <fullName evidence="4">PhzF family phenazine biosynthesis protein</fullName>
    </submittedName>
</protein>
<keyword evidence="2" id="KW-0413">Isomerase</keyword>
<evidence type="ECO:0000313" key="4">
    <source>
        <dbReference type="EMBL" id="RAJ95472.1"/>
    </source>
</evidence>
<dbReference type="Gene3D" id="3.10.310.10">
    <property type="entry name" value="Diaminopimelate Epimerase, Chain A, domain 1"/>
    <property type="match status" value="2"/>
</dbReference>
<reference evidence="4 5" key="1">
    <citation type="submission" date="2018-06" db="EMBL/GenBank/DDBJ databases">
        <title>Genomic Encyclopedia of Archaeal and Bacterial Type Strains, Phase II (KMG-II): from individual species to whole genera.</title>
        <authorList>
            <person name="Goeker M."/>
        </authorList>
    </citation>
    <scope>NUCLEOTIDE SEQUENCE [LARGE SCALE GENOMIC DNA]</scope>
    <source>
        <strain evidence="4 5">DSM 21851</strain>
    </source>
</reference>
<dbReference type="RefSeq" id="WP_111629282.1">
    <property type="nucleotide sequence ID" value="NZ_QLMC01000004.1"/>
</dbReference>
<organism evidence="4 5">
    <name type="scientific">Larkinella arboricola</name>
    <dbReference type="NCBI Taxonomy" id="643671"/>
    <lineage>
        <taxon>Bacteria</taxon>
        <taxon>Pseudomonadati</taxon>
        <taxon>Bacteroidota</taxon>
        <taxon>Cytophagia</taxon>
        <taxon>Cytophagales</taxon>
        <taxon>Spirosomataceae</taxon>
        <taxon>Larkinella</taxon>
    </lineage>
</organism>
<dbReference type="InterPro" id="IPR003719">
    <property type="entry name" value="Phenazine_PhzF-like"/>
</dbReference>
<dbReference type="PIRSF" id="PIRSF016184">
    <property type="entry name" value="PhzC_PhzF"/>
    <property type="match status" value="1"/>
</dbReference>
<name>A0A327WRW5_LARAB</name>
<comment type="similarity">
    <text evidence="1">Belongs to the PhzF family.</text>
</comment>
<dbReference type="Proteomes" id="UP000248790">
    <property type="component" value="Unassembled WGS sequence"/>
</dbReference>
<proteinExistence type="inferred from homology"/>
<keyword evidence="5" id="KW-1185">Reference proteome</keyword>
<dbReference type="PANTHER" id="PTHR13774">
    <property type="entry name" value="PHENAZINE BIOSYNTHESIS PROTEIN"/>
    <property type="match status" value="1"/>
</dbReference>
<evidence type="ECO:0000256" key="2">
    <source>
        <dbReference type="ARBA" id="ARBA00023235"/>
    </source>
</evidence>
<gene>
    <name evidence="4" type="ORF">LX87_03218</name>
</gene>
<dbReference type="GO" id="GO:0016853">
    <property type="term" value="F:isomerase activity"/>
    <property type="evidence" value="ECO:0007669"/>
    <property type="project" value="UniProtKB-KW"/>
</dbReference>
<dbReference type="GO" id="GO:0005737">
    <property type="term" value="C:cytoplasm"/>
    <property type="evidence" value="ECO:0007669"/>
    <property type="project" value="TreeGrafter"/>
</dbReference>
<evidence type="ECO:0000256" key="3">
    <source>
        <dbReference type="PIRSR" id="PIRSR016184-1"/>
    </source>
</evidence>
<accession>A0A327WRW5</accession>
<evidence type="ECO:0000313" key="5">
    <source>
        <dbReference type="Proteomes" id="UP000248790"/>
    </source>
</evidence>
<comment type="caution">
    <text evidence="4">The sequence shown here is derived from an EMBL/GenBank/DDBJ whole genome shotgun (WGS) entry which is preliminary data.</text>
</comment>
<sequence>MPFRLYQLDAFTNQVFCGNPAAVCPLSEWLPDETMQAIAAENNLAETAFYVPIDPENGAYHIRWFTPTVEVDLCGHATLASAYVVFHLEKTTPGDVITFDSRSGVLKVCRDNDWLILDFPADTTHIAIHPPALETSLGGIKPVEVLKGKTDYLIVFENEQQVRELKPDFREMATIPARGLIVTAPGSDSIDFVSRFFGPQSGIDEDPVTGSAHTTLIPYWAERLGKTEMTARQVSKRGGYLRCKLVNDRVEISGQVKLYLTGEFEF</sequence>